<name>A0A939FAZ4_9ACTN</name>
<feature type="compositionally biased region" description="Polar residues" evidence="1">
    <location>
        <begin position="33"/>
        <end position="51"/>
    </location>
</feature>
<comment type="caution">
    <text evidence="3">The sequence shown here is derived from an EMBL/GenBank/DDBJ whole genome shotgun (WGS) entry which is preliminary data.</text>
</comment>
<dbReference type="RefSeq" id="WP_206965164.1">
    <property type="nucleotide sequence ID" value="NZ_BAAAJJ010000003.1"/>
</dbReference>
<gene>
    <name evidence="3" type="ORF">J0695_24565</name>
</gene>
<proteinExistence type="predicted"/>
<evidence type="ECO:0000313" key="3">
    <source>
        <dbReference type="EMBL" id="MBO0514946.1"/>
    </source>
</evidence>
<evidence type="ECO:0000313" key="4">
    <source>
        <dbReference type="Proteomes" id="UP000664167"/>
    </source>
</evidence>
<dbReference type="AlphaFoldDB" id="A0A939FAZ4"/>
<evidence type="ECO:0000256" key="1">
    <source>
        <dbReference type="SAM" id="MobiDB-lite"/>
    </source>
</evidence>
<dbReference type="Proteomes" id="UP000664167">
    <property type="component" value="Unassembled WGS sequence"/>
</dbReference>
<keyword evidence="2" id="KW-0732">Signal</keyword>
<sequence length="133" mass="13080">MRSVRVLTSLAISSVALAGGALALSAPAASAATGPNSEQCEQAQVGSNEAQKSLDALKKSGASKDKIDAATEILEQAQVAEHEACATISGPVHTGAGGTQGGLSTTEMTAGAALIATAAAGGVVMMRRRSSEN</sequence>
<feature type="region of interest" description="Disordered" evidence="1">
    <location>
        <begin position="28"/>
        <end position="51"/>
    </location>
</feature>
<feature type="signal peptide" evidence="2">
    <location>
        <begin position="1"/>
        <end position="31"/>
    </location>
</feature>
<keyword evidence="4" id="KW-1185">Reference proteome</keyword>
<reference evidence="3" key="1">
    <citation type="submission" date="2021-03" db="EMBL/GenBank/DDBJ databases">
        <title>Streptomyces poriferae sp. nov., a novel marine sponge-derived Actinobacteria species with anti-MRSA activity.</title>
        <authorList>
            <person name="Sandoval-Powers M."/>
            <person name="Kralova S."/>
            <person name="Nguyen G.-S."/>
            <person name="Fawwal D."/>
            <person name="Degnes K."/>
            <person name="Klinkenberg G."/>
            <person name="Sletta H."/>
            <person name="Wentzel A."/>
            <person name="Liles M.R."/>
        </authorList>
    </citation>
    <scope>NUCLEOTIDE SEQUENCE</scope>
    <source>
        <strain evidence="3">DSM 41794</strain>
    </source>
</reference>
<organism evidence="3 4">
    <name type="scientific">Streptomyces beijiangensis</name>
    <dbReference type="NCBI Taxonomy" id="163361"/>
    <lineage>
        <taxon>Bacteria</taxon>
        <taxon>Bacillati</taxon>
        <taxon>Actinomycetota</taxon>
        <taxon>Actinomycetes</taxon>
        <taxon>Kitasatosporales</taxon>
        <taxon>Streptomycetaceae</taxon>
        <taxon>Streptomyces</taxon>
    </lineage>
</organism>
<evidence type="ECO:0000256" key="2">
    <source>
        <dbReference type="SAM" id="SignalP"/>
    </source>
</evidence>
<protein>
    <recommendedName>
        <fullName evidence="5">LPXTG-motif cell wall anchor domain-containing protein</fullName>
    </recommendedName>
</protein>
<dbReference type="EMBL" id="JAFLRJ010000246">
    <property type="protein sequence ID" value="MBO0514946.1"/>
    <property type="molecule type" value="Genomic_DNA"/>
</dbReference>
<evidence type="ECO:0008006" key="5">
    <source>
        <dbReference type="Google" id="ProtNLM"/>
    </source>
</evidence>
<accession>A0A939FAZ4</accession>
<feature type="chain" id="PRO_5037712669" description="LPXTG-motif cell wall anchor domain-containing protein" evidence="2">
    <location>
        <begin position="32"/>
        <end position="133"/>
    </location>
</feature>